<accession>A0ABU3DLN8</accession>
<evidence type="ECO:0000313" key="3">
    <source>
        <dbReference type="Proteomes" id="UP001265259"/>
    </source>
</evidence>
<protein>
    <submittedName>
        <fullName evidence="2">Helix-turn-helix transcriptional regulator</fullName>
    </submittedName>
</protein>
<organism evidence="2 3">
    <name type="scientific">Tropicimonas omnivorans</name>
    <dbReference type="NCBI Taxonomy" id="3075590"/>
    <lineage>
        <taxon>Bacteria</taxon>
        <taxon>Pseudomonadati</taxon>
        <taxon>Pseudomonadota</taxon>
        <taxon>Alphaproteobacteria</taxon>
        <taxon>Rhodobacterales</taxon>
        <taxon>Roseobacteraceae</taxon>
        <taxon>Tropicimonas</taxon>
    </lineage>
</organism>
<dbReference type="Gene3D" id="1.10.260.40">
    <property type="entry name" value="lambda repressor-like DNA-binding domains"/>
    <property type="match status" value="1"/>
</dbReference>
<proteinExistence type="predicted"/>
<sequence length="79" mass="8699">MIIIHLRQALDAYEARTGERLTHEDLAARTGLSRATLDSIASRRGYNASLRAVDAICRALRCSPGELLELTDDDMPEAT</sequence>
<reference evidence="2 3" key="1">
    <citation type="submission" date="2023-09" db="EMBL/GenBank/DDBJ databases">
        <authorList>
            <person name="Rey-Velasco X."/>
        </authorList>
    </citation>
    <scope>NUCLEOTIDE SEQUENCE [LARGE SCALE GENOMIC DNA]</scope>
    <source>
        <strain evidence="2 3">F158</strain>
    </source>
</reference>
<dbReference type="SUPFAM" id="SSF47413">
    <property type="entry name" value="lambda repressor-like DNA-binding domains"/>
    <property type="match status" value="1"/>
</dbReference>
<dbReference type="CDD" id="cd00093">
    <property type="entry name" value="HTH_XRE"/>
    <property type="match status" value="1"/>
</dbReference>
<name>A0ABU3DLN8_9RHOB</name>
<keyword evidence="3" id="KW-1185">Reference proteome</keyword>
<feature type="domain" description="HTH cro/C1-type" evidence="1">
    <location>
        <begin position="14"/>
        <end position="67"/>
    </location>
</feature>
<dbReference type="SMART" id="SM00530">
    <property type="entry name" value="HTH_XRE"/>
    <property type="match status" value="1"/>
</dbReference>
<gene>
    <name evidence="2" type="ORF">RM543_18300</name>
</gene>
<dbReference type="RefSeq" id="WP_311694285.1">
    <property type="nucleotide sequence ID" value="NZ_JAVRHL010000007.1"/>
</dbReference>
<evidence type="ECO:0000259" key="1">
    <source>
        <dbReference type="PROSITE" id="PS50943"/>
    </source>
</evidence>
<dbReference type="InterPro" id="IPR010982">
    <property type="entry name" value="Lambda_DNA-bd_dom_sf"/>
</dbReference>
<dbReference type="InterPro" id="IPR001387">
    <property type="entry name" value="Cro/C1-type_HTH"/>
</dbReference>
<dbReference type="PROSITE" id="PS50943">
    <property type="entry name" value="HTH_CROC1"/>
    <property type="match status" value="1"/>
</dbReference>
<dbReference type="Proteomes" id="UP001265259">
    <property type="component" value="Unassembled WGS sequence"/>
</dbReference>
<comment type="caution">
    <text evidence="2">The sequence shown here is derived from an EMBL/GenBank/DDBJ whole genome shotgun (WGS) entry which is preliminary data.</text>
</comment>
<dbReference type="EMBL" id="JAVRHL010000007">
    <property type="protein sequence ID" value="MDT0684617.1"/>
    <property type="molecule type" value="Genomic_DNA"/>
</dbReference>
<dbReference type="Pfam" id="PF13443">
    <property type="entry name" value="HTH_26"/>
    <property type="match status" value="1"/>
</dbReference>
<evidence type="ECO:0000313" key="2">
    <source>
        <dbReference type="EMBL" id="MDT0684617.1"/>
    </source>
</evidence>